<comment type="caution">
    <text evidence="1">The sequence shown here is derived from an EMBL/GenBank/DDBJ whole genome shotgun (WGS) entry which is preliminary data.</text>
</comment>
<organism evidence="1 2">
    <name type="scientific">Eretmocerus hayati</name>
    <dbReference type="NCBI Taxonomy" id="131215"/>
    <lineage>
        <taxon>Eukaryota</taxon>
        <taxon>Metazoa</taxon>
        <taxon>Ecdysozoa</taxon>
        <taxon>Arthropoda</taxon>
        <taxon>Hexapoda</taxon>
        <taxon>Insecta</taxon>
        <taxon>Pterygota</taxon>
        <taxon>Neoptera</taxon>
        <taxon>Endopterygota</taxon>
        <taxon>Hymenoptera</taxon>
        <taxon>Apocrita</taxon>
        <taxon>Proctotrupomorpha</taxon>
        <taxon>Chalcidoidea</taxon>
        <taxon>Aphelinidae</taxon>
        <taxon>Aphelininae</taxon>
        <taxon>Eretmocerus</taxon>
    </lineage>
</organism>
<dbReference type="Proteomes" id="UP001239111">
    <property type="component" value="Chromosome 3"/>
</dbReference>
<evidence type="ECO:0000313" key="2">
    <source>
        <dbReference type="Proteomes" id="UP001239111"/>
    </source>
</evidence>
<reference evidence="1" key="1">
    <citation type="submission" date="2023-04" db="EMBL/GenBank/DDBJ databases">
        <title>A chromosome-level genome assembly of the parasitoid wasp Eretmocerus hayati.</title>
        <authorList>
            <person name="Zhong Y."/>
            <person name="Liu S."/>
            <person name="Liu Y."/>
        </authorList>
    </citation>
    <scope>NUCLEOTIDE SEQUENCE</scope>
    <source>
        <strain evidence="1">ZJU_SS_LIU_2023</strain>
    </source>
</reference>
<sequence>MDSFTRRTLENWNMQQFVERFATSQRLTFKYLLCTTYRGFKIRKALEEGFLDTKMMSDLIIDQEFQTTRHFRITRERFLEYAEEGSNELVVPGKTKAPVKSLLFHAFRKASKTKKSVNAGNCVYDKYLFERKWLIRKGVIPKNQVLQEDLVATATEVLLAYLAATDSPVAEVIQKWNEAYVIKPHQTNYKNHFLLYKGLRLSTLGHILCVAKDKKKNKSDDIPLINIDKNYIVAFHCLIRCLTKTVTKRDVEGNVMNKFGGEQSDIQNSFFYHAKTIPAFEAFLTRREEASIADKRPIGSFVSFIGNLLRDGLANVAEDDDEISVFVTVNSINFKVESNSLIEAIDYCYKSFSTLNISYPTECSMTWVFLQQAIYKNNLADIEDNYRTVDKFIDKVVAKQAENN</sequence>
<keyword evidence="2" id="KW-1185">Reference proteome</keyword>
<gene>
    <name evidence="1" type="ORF">QAD02_001085</name>
</gene>
<dbReference type="EMBL" id="CM056743">
    <property type="protein sequence ID" value="KAJ8669826.1"/>
    <property type="molecule type" value="Genomic_DNA"/>
</dbReference>
<protein>
    <submittedName>
        <fullName evidence="1">Uncharacterized protein</fullName>
    </submittedName>
</protein>
<proteinExistence type="predicted"/>
<evidence type="ECO:0000313" key="1">
    <source>
        <dbReference type="EMBL" id="KAJ8669826.1"/>
    </source>
</evidence>
<name>A0ACC2NFZ9_9HYME</name>
<accession>A0ACC2NFZ9</accession>